<comment type="caution">
    <text evidence="1">The sequence shown here is derived from an EMBL/GenBank/DDBJ whole genome shotgun (WGS) entry which is preliminary data.</text>
</comment>
<protein>
    <submittedName>
        <fullName evidence="1">Uncharacterized protein</fullName>
    </submittedName>
</protein>
<dbReference type="Proteomes" id="UP000236333">
    <property type="component" value="Unassembled WGS sequence"/>
</dbReference>
<reference evidence="1 2" key="1">
    <citation type="journal article" date="2017" name="Mol. Biol. Evol.">
        <title>The 4-celled Tetrabaena socialis nuclear genome reveals the essential components for genetic control of cell number at the origin of multicellularity in the volvocine lineage.</title>
        <authorList>
            <person name="Featherston J."/>
            <person name="Arakaki Y."/>
            <person name="Hanschen E.R."/>
            <person name="Ferris P.J."/>
            <person name="Michod R.E."/>
            <person name="Olson B.J.S.C."/>
            <person name="Nozaki H."/>
            <person name="Durand P.M."/>
        </authorList>
    </citation>
    <scope>NUCLEOTIDE SEQUENCE [LARGE SCALE GENOMIC DNA]</scope>
    <source>
        <strain evidence="1 2">NIES-571</strain>
    </source>
</reference>
<accession>A0A2J7ZM54</accession>
<proteinExistence type="predicted"/>
<evidence type="ECO:0000313" key="2">
    <source>
        <dbReference type="Proteomes" id="UP000236333"/>
    </source>
</evidence>
<name>A0A2J7ZM54_9CHLO</name>
<evidence type="ECO:0000313" key="1">
    <source>
        <dbReference type="EMBL" id="PNH01351.1"/>
    </source>
</evidence>
<dbReference type="AlphaFoldDB" id="A0A2J7ZM54"/>
<sequence length="67" mass="7549">MAPPAGPWRAVTRVVAGATARAEPPVCCVFRRGGQWRVPGLPWLKRKFGRQPESKYSRYMTNNDDGF</sequence>
<dbReference type="EMBL" id="PGGS01000926">
    <property type="protein sequence ID" value="PNH01351.1"/>
    <property type="molecule type" value="Genomic_DNA"/>
</dbReference>
<gene>
    <name evidence="1" type="ORF">TSOC_012774</name>
</gene>
<keyword evidence="2" id="KW-1185">Reference proteome</keyword>
<dbReference type="OrthoDB" id="540095at2759"/>
<organism evidence="1 2">
    <name type="scientific">Tetrabaena socialis</name>
    <dbReference type="NCBI Taxonomy" id="47790"/>
    <lineage>
        <taxon>Eukaryota</taxon>
        <taxon>Viridiplantae</taxon>
        <taxon>Chlorophyta</taxon>
        <taxon>core chlorophytes</taxon>
        <taxon>Chlorophyceae</taxon>
        <taxon>CS clade</taxon>
        <taxon>Chlamydomonadales</taxon>
        <taxon>Tetrabaenaceae</taxon>
        <taxon>Tetrabaena</taxon>
    </lineage>
</organism>